<dbReference type="InterPro" id="IPR015854">
    <property type="entry name" value="ABC_transpr_LolD-like"/>
</dbReference>
<dbReference type="GO" id="GO:0016887">
    <property type="term" value="F:ATP hydrolysis activity"/>
    <property type="evidence" value="ECO:0007669"/>
    <property type="project" value="InterPro"/>
</dbReference>
<dbReference type="InterPro" id="IPR027417">
    <property type="entry name" value="P-loop_NTPase"/>
</dbReference>
<evidence type="ECO:0000256" key="3">
    <source>
        <dbReference type="ARBA" id="ARBA00022840"/>
    </source>
</evidence>
<evidence type="ECO:0000259" key="5">
    <source>
        <dbReference type="PROSITE" id="PS50943"/>
    </source>
</evidence>
<gene>
    <name evidence="6" type="ORF">HOLDEFILI_03716</name>
</gene>
<dbReference type="InterPro" id="IPR001387">
    <property type="entry name" value="Cro/C1-type_HTH"/>
</dbReference>
<protein>
    <submittedName>
        <fullName evidence="6">ABC transporter, ATP-binding protein</fullName>
    </submittedName>
</protein>
<dbReference type="CDD" id="cd03255">
    <property type="entry name" value="ABC_MJ0796_LolCDE_FtsE"/>
    <property type="match status" value="1"/>
</dbReference>
<accession>B9YD03</accession>
<dbReference type="STRING" id="545696.HOLDEFILI_03716"/>
<dbReference type="CDD" id="cd00093">
    <property type="entry name" value="HTH_XRE"/>
    <property type="match status" value="1"/>
</dbReference>
<dbReference type="PROSITE" id="PS50893">
    <property type="entry name" value="ABC_TRANSPORTER_2"/>
    <property type="match status" value="1"/>
</dbReference>
<dbReference type="SMART" id="SM00382">
    <property type="entry name" value="AAA"/>
    <property type="match status" value="1"/>
</dbReference>
<evidence type="ECO:0000313" key="7">
    <source>
        <dbReference type="Proteomes" id="UP000005950"/>
    </source>
</evidence>
<feature type="domain" description="ABC transporter" evidence="4">
    <location>
        <begin position="109"/>
        <end position="347"/>
    </location>
</feature>
<dbReference type="HOGENOM" id="CLU_000604_1_22_9"/>
<feature type="domain" description="HTH cro/C1-type" evidence="5">
    <location>
        <begin position="10"/>
        <end position="64"/>
    </location>
</feature>
<dbReference type="InterPro" id="IPR003593">
    <property type="entry name" value="AAA+_ATPase"/>
</dbReference>
<dbReference type="GO" id="GO:0003677">
    <property type="term" value="F:DNA binding"/>
    <property type="evidence" value="ECO:0007669"/>
    <property type="project" value="InterPro"/>
</dbReference>
<reference evidence="6 7" key="2">
    <citation type="submission" date="2009-02" db="EMBL/GenBank/DDBJ databases">
        <title>Draft genome sequence of Holdemania filiformis DSM 12042.</title>
        <authorList>
            <person name="Sudarsanam P."/>
            <person name="Ley R."/>
            <person name="Guruge J."/>
            <person name="Turnbaugh P.J."/>
            <person name="Mahowald M."/>
            <person name="Liep D."/>
            <person name="Gordon J."/>
        </authorList>
    </citation>
    <scope>NUCLEOTIDE SEQUENCE [LARGE SCALE GENOMIC DNA]</scope>
    <source>
        <strain evidence="6 7">DSM 12042</strain>
    </source>
</reference>
<dbReference type="FunFam" id="3.40.50.300:FF:000032">
    <property type="entry name" value="Export ABC transporter ATP-binding protein"/>
    <property type="match status" value="1"/>
</dbReference>
<dbReference type="SUPFAM" id="SSF47413">
    <property type="entry name" value="lambda repressor-like DNA-binding domains"/>
    <property type="match status" value="1"/>
</dbReference>
<evidence type="ECO:0000256" key="2">
    <source>
        <dbReference type="ARBA" id="ARBA00022741"/>
    </source>
</evidence>
<organism evidence="6 7">
    <name type="scientific">Holdemania filiformis DSM 12042</name>
    <dbReference type="NCBI Taxonomy" id="545696"/>
    <lineage>
        <taxon>Bacteria</taxon>
        <taxon>Bacillati</taxon>
        <taxon>Bacillota</taxon>
        <taxon>Erysipelotrichia</taxon>
        <taxon>Erysipelotrichales</taxon>
        <taxon>Erysipelotrichaceae</taxon>
        <taxon>Holdemania</taxon>
    </lineage>
</organism>
<dbReference type="Proteomes" id="UP000005950">
    <property type="component" value="Unassembled WGS sequence"/>
</dbReference>
<dbReference type="SMART" id="SM00530">
    <property type="entry name" value="HTH_XRE"/>
    <property type="match status" value="1"/>
</dbReference>
<keyword evidence="3 6" id="KW-0067">ATP-binding</keyword>
<dbReference type="GO" id="GO:0098796">
    <property type="term" value="C:membrane protein complex"/>
    <property type="evidence" value="ECO:0007669"/>
    <property type="project" value="UniProtKB-ARBA"/>
</dbReference>
<evidence type="ECO:0000259" key="4">
    <source>
        <dbReference type="PROSITE" id="PS50893"/>
    </source>
</evidence>
<dbReference type="OrthoDB" id="1651389at2"/>
<dbReference type="InterPro" id="IPR003439">
    <property type="entry name" value="ABC_transporter-like_ATP-bd"/>
</dbReference>
<dbReference type="RefSeq" id="WP_006060863.1">
    <property type="nucleotide sequence ID" value="NZ_GG657561.1"/>
</dbReference>
<dbReference type="AlphaFoldDB" id="B9YD03"/>
<dbReference type="Pfam" id="PF01381">
    <property type="entry name" value="HTH_3"/>
    <property type="match status" value="1"/>
</dbReference>
<dbReference type="PANTHER" id="PTHR24220:SF674">
    <property type="entry name" value="BACITRACIN EXPORT ATP-BINDING PROTEIN BCEA"/>
    <property type="match status" value="1"/>
</dbReference>
<dbReference type="EMBL" id="ACCF01000234">
    <property type="protein sequence ID" value="EEF66146.1"/>
    <property type="molecule type" value="Genomic_DNA"/>
</dbReference>
<comment type="caution">
    <text evidence="6">The sequence shown here is derived from an EMBL/GenBank/DDBJ whole genome shotgun (WGS) entry which is preliminary data.</text>
</comment>
<dbReference type="GO" id="GO:0005524">
    <property type="term" value="F:ATP binding"/>
    <property type="evidence" value="ECO:0007669"/>
    <property type="project" value="UniProtKB-KW"/>
</dbReference>
<proteinExistence type="predicted"/>
<dbReference type="GO" id="GO:0005886">
    <property type="term" value="C:plasma membrane"/>
    <property type="evidence" value="ECO:0007669"/>
    <property type="project" value="TreeGrafter"/>
</dbReference>
<reference evidence="6 7" key="1">
    <citation type="submission" date="2008-12" db="EMBL/GenBank/DDBJ databases">
        <authorList>
            <person name="Fulton L."/>
            <person name="Clifton S."/>
            <person name="Fulton B."/>
            <person name="Xu J."/>
            <person name="Minx P."/>
            <person name="Pepin K.H."/>
            <person name="Johnson M."/>
            <person name="Bhonagiri V."/>
            <person name="Nash W.E."/>
            <person name="Mardis E.R."/>
            <person name="Wilson R.K."/>
        </authorList>
    </citation>
    <scope>NUCLEOTIDE SEQUENCE [LARGE SCALE GENOMIC DNA]</scope>
    <source>
        <strain evidence="6 7">DSM 12042</strain>
    </source>
</reference>
<dbReference type="PROSITE" id="PS50943">
    <property type="entry name" value="HTH_CROC1"/>
    <property type="match status" value="1"/>
</dbReference>
<evidence type="ECO:0000256" key="1">
    <source>
        <dbReference type="ARBA" id="ARBA00022448"/>
    </source>
</evidence>
<evidence type="ECO:0000313" key="6">
    <source>
        <dbReference type="EMBL" id="EEF66146.1"/>
    </source>
</evidence>
<dbReference type="InterPro" id="IPR017911">
    <property type="entry name" value="MacB-like_ATP-bd"/>
</dbReference>
<dbReference type="Gene3D" id="1.10.260.40">
    <property type="entry name" value="lambda repressor-like DNA-binding domains"/>
    <property type="match status" value="1"/>
</dbReference>
<keyword evidence="1" id="KW-0813">Transport</keyword>
<dbReference type="PANTHER" id="PTHR24220">
    <property type="entry name" value="IMPORT ATP-BINDING PROTEIN"/>
    <property type="match status" value="1"/>
</dbReference>
<dbReference type="Pfam" id="PF00005">
    <property type="entry name" value="ABC_tran"/>
    <property type="match status" value="1"/>
</dbReference>
<dbReference type="eggNOG" id="COG1136">
    <property type="taxonomic scope" value="Bacteria"/>
</dbReference>
<dbReference type="InterPro" id="IPR010982">
    <property type="entry name" value="Lambda_DNA-bd_dom_sf"/>
</dbReference>
<keyword evidence="2" id="KW-0547">Nucleotide-binding</keyword>
<name>B9YD03_9FIRM</name>
<dbReference type="SUPFAM" id="SSF52540">
    <property type="entry name" value="P-loop containing nucleoside triphosphate hydrolases"/>
    <property type="match status" value="1"/>
</dbReference>
<dbReference type="GO" id="GO:0022857">
    <property type="term" value="F:transmembrane transporter activity"/>
    <property type="evidence" value="ECO:0007669"/>
    <property type="project" value="TreeGrafter"/>
</dbReference>
<dbReference type="Gene3D" id="3.40.50.300">
    <property type="entry name" value="P-loop containing nucleotide triphosphate hydrolases"/>
    <property type="match status" value="1"/>
</dbReference>
<sequence length="358" mass="39025">MDQMKIGGFIALCRKEKGWTQSQLAEILGITDKAVSKWETGKSLPDYALLTPLSEALGITLSELFSGERIRAEDLMEKTDQVLLEVIAGWLGRDEQAPADKSSLSCPVLRLAHVAKVYENDGVLTQAVRDVSFTVDKGSFVGIMGASGCGKSTLLNLIATMDKPSGGTIELDGQDLAELSEADLAAFRRDHLGFIFQEYNLLETLTIRENMMLALTIKQTPKAEIKGIVEHWAAKLGISEILQHFPCEVSGGQRQRCACARAIATQPALILADEPTGALDSQAAKQLLETLTMLRAEGATILMATHDVLSASYCDRILLMHDGQLRKVIERGSLSKQVFFTRILDAMGAVRKAAENDF</sequence>